<reference evidence="2 3" key="1">
    <citation type="submission" date="2017-01" db="EMBL/GenBank/DDBJ databases">
        <authorList>
            <person name="Mah S.A."/>
            <person name="Swanson W.J."/>
            <person name="Moy G.W."/>
            <person name="Vacquier V.D."/>
        </authorList>
    </citation>
    <scope>NUCLEOTIDE SEQUENCE [LARGE SCALE GENOMIC DNA]</scope>
    <source>
        <strain evidence="2 3">DCY110</strain>
    </source>
</reference>
<evidence type="ECO:0000259" key="1">
    <source>
        <dbReference type="Pfam" id="PF00174"/>
    </source>
</evidence>
<proteinExistence type="predicted"/>
<dbReference type="Proteomes" id="UP000186609">
    <property type="component" value="Chromosome"/>
</dbReference>
<dbReference type="InterPro" id="IPR036374">
    <property type="entry name" value="OxRdtase_Mopterin-bd_sf"/>
</dbReference>
<feature type="domain" description="Oxidoreductase molybdopterin-binding" evidence="1">
    <location>
        <begin position="63"/>
        <end position="132"/>
    </location>
</feature>
<sequence length="159" mass="17301">MACGILLAAGQALALEAPADPVVLTISGPVTQANKGQDAVFDMKMLAKLPQKTFSTRTPWYPEAMSFTGPLLRDVLAAAGARGSKIVASALNDYKTEIPFDDALRQDAIVARLMNDQPMPVRGKGPLFIVYPYDSKSELRSEIYYNRSAWQLKALTVIP</sequence>
<evidence type="ECO:0000313" key="3">
    <source>
        <dbReference type="Proteomes" id="UP000186609"/>
    </source>
</evidence>
<dbReference type="SUPFAM" id="SSF56524">
    <property type="entry name" value="Oxidoreductase molybdopterin-binding domain"/>
    <property type="match status" value="1"/>
</dbReference>
<name>A0A1P8K4E0_9BURK</name>
<evidence type="ECO:0000313" key="2">
    <source>
        <dbReference type="EMBL" id="APW40791.1"/>
    </source>
</evidence>
<dbReference type="STRING" id="1842727.RD110_18430"/>
<organism evidence="2 3">
    <name type="scientific">Rhodoferax koreensis</name>
    <dbReference type="NCBI Taxonomy" id="1842727"/>
    <lineage>
        <taxon>Bacteria</taxon>
        <taxon>Pseudomonadati</taxon>
        <taxon>Pseudomonadota</taxon>
        <taxon>Betaproteobacteria</taxon>
        <taxon>Burkholderiales</taxon>
        <taxon>Comamonadaceae</taxon>
        <taxon>Rhodoferax</taxon>
    </lineage>
</organism>
<dbReference type="Gene3D" id="3.90.420.10">
    <property type="entry name" value="Oxidoreductase, molybdopterin-binding domain"/>
    <property type="match status" value="1"/>
</dbReference>
<dbReference type="EMBL" id="CP019236">
    <property type="protein sequence ID" value="APW40791.1"/>
    <property type="molecule type" value="Genomic_DNA"/>
</dbReference>
<dbReference type="AlphaFoldDB" id="A0A1P8K4E0"/>
<protein>
    <recommendedName>
        <fullName evidence="1">Oxidoreductase molybdopterin-binding domain-containing protein</fullName>
    </recommendedName>
</protein>
<dbReference type="InterPro" id="IPR000572">
    <property type="entry name" value="OxRdtase_Mopterin-bd_dom"/>
</dbReference>
<dbReference type="OrthoDB" id="9798763at2"/>
<dbReference type="KEGG" id="rhy:RD110_18430"/>
<keyword evidence="3" id="KW-1185">Reference proteome</keyword>
<dbReference type="Pfam" id="PF00174">
    <property type="entry name" value="Oxidored_molyb"/>
    <property type="match status" value="1"/>
</dbReference>
<accession>A0A1P8K4E0</accession>
<gene>
    <name evidence="2" type="ORF">RD110_18430</name>
</gene>